<dbReference type="AlphaFoldDB" id="A0A426TUF9"/>
<proteinExistence type="predicted"/>
<evidence type="ECO:0000313" key="2">
    <source>
        <dbReference type="Proteomes" id="UP000280307"/>
    </source>
</evidence>
<evidence type="ECO:0000313" key="1">
    <source>
        <dbReference type="EMBL" id="RRR68785.1"/>
    </source>
</evidence>
<sequence>MPFATYQRLDLAVGDGAVREHMGQQELPSLDLEDWTLAPAIKTDLFKQAKIIIYWLTIDQRQITPAIATFATNLEALQRGLPGEGTASGGKDIPDKKDWFTRINGMRSKKLHLVQQAACR</sequence>
<dbReference type="EMBL" id="RSAS01000694">
    <property type="protein sequence ID" value="RRR68785.1"/>
    <property type="molecule type" value="Genomic_DNA"/>
</dbReference>
<reference evidence="1 2" key="1">
    <citation type="submission" date="2018-12" db="EMBL/GenBank/DDBJ databases">
        <title>Genome Sequence of Candidatus Viridilinea halotolerans isolated from saline sulfide-rich spring.</title>
        <authorList>
            <person name="Grouzdev D.S."/>
            <person name="Burganskaya E.I."/>
            <person name="Krutkina M.S."/>
            <person name="Sukhacheva M.V."/>
            <person name="Gorlenko V.M."/>
        </authorList>
    </citation>
    <scope>NUCLEOTIDE SEQUENCE [LARGE SCALE GENOMIC DNA]</scope>
    <source>
        <strain evidence="1">Chok-6</strain>
    </source>
</reference>
<comment type="caution">
    <text evidence="1">The sequence shown here is derived from an EMBL/GenBank/DDBJ whole genome shotgun (WGS) entry which is preliminary data.</text>
</comment>
<dbReference type="Proteomes" id="UP000280307">
    <property type="component" value="Unassembled WGS sequence"/>
</dbReference>
<accession>A0A426TUF9</accession>
<organism evidence="1 2">
    <name type="scientific">Candidatus Viridilinea halotolerans</name>
    <dbReference type="NCBI Taxonomy" id="2491704"/>
    <lineage>
        <taxon>Bacteria</taxon>
        <taxon>Bacillati</taxon>
        <taxon>Chloroflexota</taxon>
        <taxon>Chloroflexia</taxon>
        <taxon>Chloroflexales</taxon>
        <taxon>Chloroflexineae</taxon>
        <taxon>Oscillochloridaceae</taxon>
        <taxon>Candidatus Viridilinea</taxon>
    </lineage>
</organism>
<gene>
    <name evidence="1" type="ORF">EI684_17050</name>
</gene>
<name>A0A426TUF9_9CHLR</name>
<protein>
    <submittedName>
        <fullName evidence="1">Uncharacterized protein</fullName>
    </submittedName>
</protein>